<comment type="caution">
    <text evidence="2">The sequence shown here is derived from an EMBL/GenBank/DDBJ whole genome shotgun (WGS) entry which is preliminary data.</text>
</comment>
<sequence length="368" mass="42622">MHKSTYIFRLEKFVNINPCSGTFTARRITSKSEKQLEECYSLLNIPLHSKQDVVRKAFLELAKKYHPDSGSADADMDKFVAVEKAFRVITKHNTGVSNKEEVEKIVYDIRHTAPQHRQYLSFEGVGHGTPSQREKQWIQARAQRAAVNVMEHRMSKAVATEKTLMKKGQYGKKHDIKTKYGFDRLVEDLIQESMSKGEFENLSGKGKPLKDQNTNPYVDFTTHKLNEVLINNGFMPEWITMSKEIDQDIESLKEEIKSERMYLGPYPLTGNDVAKWQRIYQSNLDLAKSINTKINTFNLIVPLINKQKFHVEYDKICEEILQNGLHSVERDIVAEKKNKEVVVSQDDDLFSTVYKAFEELFTFNKDKK</sequence>
<name>A0A922CSF7_MANSE</name>
<dbReference type="Proteomes" id="UP000791440">
    <property type="component" value="Unassembled WGS sequence"/>
</dbReference>
<dbReference type="PANTHER" id="PTHR39158:SF1">
    <property type="entry name" value="DNAJ HOMOLOG SUBFAMILY C MEMBER 28"/>
    <property type="match status" value="1"/>
</dbReference>
<dbReference type="InterPro" id="IPR018961">
    <property type="entry name" value="DnaJ_homolog_subfam-C_membr-28"/>
</dbReference>
<feature type="domain" description="J" evidence="1">
    <location>
        <begin position="38"/>
        <end position="111"/>
    </location>
</feature>
<gene>
    <name evidence="2" type="ORF">O3G_MSEX009710</name>
</gene>
<reference evidence="2" key="2">
    <citation type="submission" date="2020-12" db="EMBL/GenBank/DDBJ databases">
        <authorList>
            <person name="Kanost M."/>
        </authorList>
    </citation>
    <scope>NUCLEOTIDE SEQUENCE</scope>
</reference>
<proteinExistence type="predicted"/>
<dbReference type="SUPFAM" id="SSF46565">
    <property type="entry name" value="Chaperone J-domain"/>
    <property type="match status" value="1"/>
</dbReference>
<dbReference type="SMART" id="SM00271">
    <property type="entry name" value="DnaJ"/>
    <property type="match status" value="1"/>
</dbReference>
<dbReference type="EMBL" id="JH668511">
    <property type="protein sequence ID" value="KAG6456381.1"/>
    <property type="molecule type" value="Genomic_DNA"/>
</dbReference>
<dbReference type="PANTHER" id="PTHR39158">
    <property type="entry name" value="OS08G0560600 PROTEIN"/>
    <property type="match status" value="1"/>
</dbReference>
<reference evidence="2" key="1">
    <citation type="journal article" date="2016" name="Insect Biochem. Mol. Biol.">
        <title>Multifaceted biological insights from a draft genome sequence of the tobacco hornworm moth, Manduca sexta.</title>
        <authorList>
            <person name="Kanost M.R."/>
            <person name="Arrese E.L."/>
            <person name="Cao X."/>
            <person name="Chen Y.R."/>
            <person name="Chellapilla S."/>
            <person name="Goldsmith M.R."/>
            <person name="Grosse-Wilde E."/>
            <person name="Heckel D.G."/>
            <person name="Herndon N."/>
            <person name="Jiang H."/>
            <person name="Papanicolaou A."/>
            <person name="Qu J."/>
            <person name="Soulages J.L."/>
            <person name="Vogel H."/>
            <person name="Walters J."/>
            <person name="Waterhouse R.M."/>
            <person name="Ahn S.J."/>
            <person name="Almeida F.C."/>
            <person name="An C."/>
            <person name="Aqrawi P."/>
            <person name="Bretschneider A."/>
            <person name="Bryant W.B."/>
            <person name="Bucks S."/>
            <person name="Chao H."/>
            <person name="Chevignon G."/>
            <person name="Christen J.M."/>
            <person name="Clarke D.F."/>
            <person name="Dittmer N.T."/>
            <person name="Ferguson L.C.F."/>
            <person name="Garavelou S."/>
            <person name="Gordon K.H.J."/>
            <person name="Gunaratna R.T."/>
            <person name="Han Y."/>
            <person name="Hauser F."/>
            <person name="He Y."/>
            <person name="Heidel-Fischer H."/>
            <person name="Hirsh A."/>
            <person name="Hu Y."/>
            <person name="Jiang H."/>
            <person name="Kalra D."/>
            <person name="Klinner C."/>
            <person name="Konig C."/>
            <person name="Kovar C."/>
            <person name="Kroll A.R."/>
            <person name="Kuwar S.S."/>
            <person name="Lee S.L."/>
            <person name="Lehman R."/>
            <person name="Li K."/>
            <person name="Li Z."/>
            <person name="Liang H."/>
            <person name="Lovelace S."/>
            <person name="Lu Z."/>
            <person name="Mansfield J.H."/>
            <person name="McCulloch K.J."/>
            <person name="Mathew T."/>
            <person name="Morton B."/>
            <person name="Muzny D.M."/>
            <person name="Neunemann D."/>
            <person name="Ongeri F."/>
            <person name="Pauchet Y."/>
            <person name="Pu L.L."/>
            <person name="Pyrousis I."/>
            <person name="Rao X.J."/>
            <person name="Redding A."/>
            <person name="Roesel C."/>
            <person name="Sanchez-Gracia A."/>
            <person name="Schaack S."/>
            <person name="Shukla A."/>
            <person name="Tetreau G."/>
            <person name="Wang Y."/>
            <person name="Xiong G.H."/>
            <person name="Traut W."/>
            <person name="Walsh T.K."/>
            <person name="Worley K.C."/>
            <person name="Wu D."/>
            <person name="Wu W."/>
            <person name="Wu Y.Q."/>
            <person name="Zhang X."/>
            <person name="Zou Z."/>
            <person name="Zucker H."/>
            <person name="Briscoe A.D."/>
            <person name="Burmester T."/>
            <person name="Clem R.J."/>
            <person name="Feyereisen R."/>
            <person name="Grimmelikhuijzen C.J.P."/>
            <person name="Hamodrakas S.J."/>
            <person name="Hansson B.S."/>
            <person name="Huguet E."/>
            <person name="Jermiin L.S."/>
            <person name="Lan Q."/>
            <person name="Lehman H.K."/>
            <person name="Lorenzen M."/>
            <person name="Merzendorfer H."/>
            <person name="Michalopoulos I."/>
            <person name="Morton D.B."/>
            <person name="Muthukrishnan S."/>
            <person name="Oakeshott J.G."/>
            <person name="Palmer W."/>
            <person name="Park Y."/>
            <person name="Passarelli A.L."/>
            <person name="Rozas J."/>
            <person name="Schwartz L.M."/>
            <person name="Smith W."/>
            <person name="Southgate A."/>
            <person name="Vilcinskas A."/>
            <person name="Vogt R."/>
            <person name="Wang P."/>
            <person name="Werren J."/>
            <person name="Yu X.Q."/>
            <person name="Zhou J.J."/>
            <person name="Brown S.J."/>
            <person name="Scherer S.E."/>
            <person name="Richards S."/>
            <person name="Blissard G.W."/>
        </authorList>
    </citation>
    <scope>NUCLEOTIDE SEQUENCE</scope>
</reference>
<dbReference type="InterPro" id="IPR001623">
    <property type="entry name" value="DnaJ_domain"/>
</dbReference>
<dbReference type="Pfam" id="PF09350">
    <property type="entry name" value="DJC28_CD"/>
    <property type="match status" value="1"/>
</dbReference>
<dbReference type="Gene3D" id="1.10.287.110">
    <property type="entry name" value="DnaJ domain"/>
    <property type="match status" value="1"/>
</dbReference>
<evidence type="ECO:0000259" key="1">
    <source>
        <dbReference type="PROSITE" id="PS50076"/>
    </source>
</evidence>
<accession>A0A922CSF7</accession>
<evidence type="ECO:0000313" key="3">
    <source>
        <dbReference type="Proteomes" id="UP000791440"/>
    </source>
</evidence>
<organism evidence="2 3">
    <name type="scientific">Manduca sexta</name>
    <name type="common">Tobacco hawkmoth</name>
    <name type="synonym">Tobacco hornworm</name>
    <dbReference type="NCBI Taxonomy" id="7130"/>
    <lineage>
        <taxon>Eukaryota</taxon>
        <taxon>Metazoa</taxon>
        <taxon>Ecdysozoa</taxon>
        <taxon>Arthropoda</taxon>
        <taxon>Hexapoda</taxon>
        <taxon>Insecta</taxon>
        <taxon>Pterygota</taxon>
        <taxon>Neoptera</taxon>
        <taxon>Endopterygota</taxon>
        <taxon>Lepidoptera</taxon>
        <taxon>Glossata</taxon>
        <taxon>Ditrysia</taxon>
        <taxon>Bombycoidea</taxon>
        <taxon>Sphingidae</taxon>
        <taxon>Sphinginae</taxon>
        <taxon>Sphingini</taxon>
        <taxon>Manduca</taxon>
    </lineage>
</organism>
<dbReference type="AlphaFoldDB" id="A0A922CSF7"/>
<dbReference type="CDD" id="cd06257">
    <property type="entry name" value="DnaJ"/>
    <property type="match status" value="1"/>
</dbReference>
<dbReference type="InterPro" id="IPR036869">
    <property type="entry name" value="J_dom_sf"/>
</dbReference>
<dbReference type="InterPro" id="IPR052573">
    <property type="entry name" value="DnaJ_C_subfamily_28"/>
</dbReference>
<dbReference type="PRINTS" id="PR00625">
    <property type="entry name" value="JDOMAIN"/>
</dbReference>
<protein>
    <recommendedName>
        <fullName evidence="1">J domain-containing protein</fullName>
    </recommendedName>
</protein>
<keyword evidence="3" id="KW-1185">Reference proteome</keyword>
<dbReference type="OrthoDB" id="1922282at2759"/>
<dbReference type="Pfam" id="PF00226">
    <property type="entry name" value="DnaJ"/>
    <property type="match status" value="1"/>
</dbReference>
<dbReference type="PROSITE" id="PS50076">
    <property type="entry name" value="DNAJ_2"/>
    <property type="match status" value="1"/>
</dbReference>
<evidence type="ECO:0000313" key="2">
    <source>
        <dbReference type="EMBL" id="KAG6456381.1"/>
    </source>
</evidence>